<dbReference type="GeneID" id="7449769"/>
<reference evidence="2 3" key="2">
    <citation type="journal article" date="2008" name="Nature">
        <title>The Phaeodactylum genome reveals the evolutionary history of diatom genomes.</title>
        <authorList>
            <person name="Bowler C."/>
            <person name="Allen A.E."/>
            <person name="Badger J.H."/>
            <person name="Grimwood J."/>
            <person name="Jabbari K."/>
            <person name="Kuo A."/>
            <person name="Maheswari U."/>
            <person name="Martens C."/>
            <person name="Maumus F."/>
            <person name="Otillar R.P."/>
            <person name="Rayko E."/>
            <person name="Salamov A."/>
            <person name="Vandepoele K."/>
            <person name="Beszteri B."/>
            <person name="Gruber A."/>
            <person name="Heijde M."/>
            <person name="Katinka M."/>
            <person name="Mock T."/>
            <person name="Valentin K."/>
            <person name="Verret F."/>
            <person name="Berges J.A."/>
            <person name="Brownlee C."/>
            <person name="Cadoret J.P."/>
            <person name="Chiovitti A."/>
            <person name="Choi C.J."/>
            <person name="Coesel S."/>
            <person name="De Martino A."/>
            <person name="Detter J.C."/>
            <person name="Durkin C."/>
            <person name="Falciatore A."/>
            <person name="Fournet J."/>
            <person name="Haruta M."/>
            <person name="Huysman M.J."/>
            <person name="Jenkins B.D."/>
            <person name="Jiroutova K."/>
            <person name="Jorgensen R.E."/>
            <person name="Joubert Y."/>
            <person name="Kaplan A."/>
            <person name="Kroger N."/>
            <person name="Kroth P.G."/>
            <person name="La Roche J."/>
            <person name="Lindquist E."/>
            <person name="Lommer M."/>
            <person name="Martin-Jezequel V."/>
            <person name="Lopez P.J."/>
            <person name="Lucas S."/>
            <person name="Mangogna M."/>
            <person name="McGinnis K."/>
            <person name="Medlin L.K."/>
            <person name="Montsant A."/>
            <person name="Oudot-Le Secq M.P."/>
            <person name="Napoli C."/>
            <person name="Obornik M."/>
            <person name="Parker M.S."/>
            <person name="Petit J.L."/>
            <person name="Porcel B.M."/>
            <person name="Poulsen N."/>
            <person name="Robison M."/>
            <person name="Rychlewski L."/>
            <person name="Rynearson T.A."/>
            <person name="Schmutz J."/>
            <person name="Shapiro H."/>
            <person name="Siaut M."/>
            <person name="Stanley M."/>
            <person name="Sussman M.R."/>
            <person name="Taylor A.R."/>
            <person name="Vardi A."/>
            <person name="von Dassow P."/>
            <person name="Vyverman W."/>
            <person name="Willis A."/>
            <person name="Wyrwicz L.S."/>
            <person name="Rokhsar D.S."/>
            <person name="Weissenbach J."/>
            <person name="Armbrust E.V."/>
            <person name="Green B.R."/>
            <person name="Van de Peer Y."/>
            <person name="Grigoriev I.V."/>
        </authorList>
    </citation>
    <scope>NUCLEOTIDE SEQUENCE [LARGE SCALE GENOMIC DNA]</scope>
    <source>
        <strain evidence="2 3">CCMP1335</strain>
    </source>
</reference>
<dbReference type="EMBL" id="CM000638">
    <property type="protein sequence ID" value="EED96145.1"/>
    <property type="molecule type" value="Genomic_DNA"/>
</dbReference>
<dbReference type="KEGG" id="tps:THAPSDRAFT_2023"/>
<keyword evidence="3" id="KW-1185">Reference proteome</keyword>
<dbReference type="AlphaFoldDB" id="B8BSL3"/>
<dbReference type="Proteomes" id="UP000001449">
    <property type="component" value="Chromosome 1"/>
</dbReference>
<dbReference type="InParanoid" id="B8BSL3"/>
<organism evidence="2 3">
    <name type="scientific">Thalassiosira pseudonana</name>
    <name type="common">Marine diatom</name>
    <name type="synonym">Cyclotella nana</name>
    <dbReference type="NCBI Taxonomy" id="35128"/>
    <lineage>
        <taxon>Eukaryota</taxon>
        <taxon>Sar</taxon>
        <taxon>Stramenopiles</taxon>
        <taxon>Ochrophyta</taxon>
        <taxon>Bacillariophyta</taxon>
        <taxon>Coscinodiscophyceae</taxon>
        <taxon>Thalassiosirophycidae</taxon>
        <taxon>Thalassiosirales</taxon>
        <taxon>Thalassiosiraceae</taxon>
        <taxon>Thalassiosira</taxon>
    </lineage>
</organism>
<dbReference type="Gene3D" id="6.10.140.530">
    <property type="match status" value="2"/>
</dbReference>
<gene>
    <name evidence="2" type="ORF">THAPSDRAFT_2023</name>
</gene>
<protein>
    <recommendedName>
        <fullName evidence="1">Helicase-associated domain-containing protein</fullName>
    </recommendedName>
</protein>
<evidence type="ECO:0000313" key="3">
    <source>
        <dbReference type="Proteomes" id="UP000001449"/>
    </source>
</evidence>
<sequence>MVQTCLESSVTFRSDIPPTSVDIHPSGILHAHRITNTTSSAASTSTSAEEHIFAWLTDITYLNTTLRHLAQHSFDTSTNSCMFIPYSSKENWIAKYPHAAPALECDEEGKVTVYLNYRPYPNGLQESKVEEHLLERETPAAAAAAGGGGISRASATTIATTTTTKKRKRGGPRLSKHAMLTNEERDELHREIYKYFSWLHDEMNEMQTSSNGRRSMVDVGGSIGSVRDVMDVMEVGFKVVQSYVEERGEGDDMASPSAATAALPHLVDGGGVMEEEGKVREEKREAPFLEVALQEELGKRLDDRKPPEEVATYFRQEYDFETQYEQLVAFKNETSHCNVPIRYKKDHRLGRWVGALREKKRKISLKGEEYEPDDRKDATGRFGGLTLTKERIGRLEALGFQWTVATKPKISWEVRFADAVEYFQTNGKWPPQSMGSLGEWIHKQRVHYTKRDKTFMEKRFAKLEEVGFEWCPKKQKRDHH</sequence>
<feature type="domain" description="Helicase-associated" evidence="1">
    <location>
        <begin position="411"/>
        <end position="468"/>
    </location>
</feature>
<dbReference type="PANTHER" id="PTHR33418">
    <property type="entry name" value="HELICASE-ASSOCIATED"/>
    <property type="match status" value="1"/>
</dbReference>
<name>B8BSL3_THAPS</name>
<dbReference type="Pfam" id="PF03457">
    <property type="entry name" value="HA"/>
    <property type="match status" value="2"/>
</dbReference>
<dbReference type="eggNOG" id="ENOG502QYQX">
    <property type="taxonomic scope" value="Eukaryota"/>
</dbReference>
<dbReference type="PANTHER" id="PTHR33418:SF1">
    <property type="entry name" value="HELICASE-ASSOCIATED DOMAIN-CONTAINING PROTEIN"/>
    <property type="match status" value="1"/>
</dbReference>
<evidence type="ECO:0000259" key="1">
    <source>
        <dbReference type="Pfam" id="PF03457"/>
    </source>
</evidence>
<dbReference type="PaxDb" id="35128-Thaps2023"/>
<evidence type="ECO:0000313" key="2">
    <source>
        <dbReference type="EMBL" id="EED96145.1"/>
    </source>
</evidence>
<dbReference type="InterPro" id="IPR005114">
    <property type="entry name" value="Helicase_assoc"/>
</dbReference>
<dbReference type="HOGENOM" id="CLU_527370_0_0_1"/>
<proteinExistence type="predicted"/>
<reference evidence="2 3" key="1">
    <citation type="journal article" date="2004" name="Science">
        <title>The genome of the diatom Thalassiosira pseudonana: ecology, evolution, and metabolism.</title>
        <authorList>
            <person name="Armbrust E.V."/>
            <person name="Berges J.A."/>
            <person name="Bowler C."/>
            <person name="Green B.R."/>
            <person name="Martinez D."/>
            <person name="Putnam N.H."/>
            <person name="Zhou S."/>
            <person name="Allen A.E."/>
            <person name="Apt K.E."/>
            <person name="Bechner M."/>
            <person name="Brzezinski M.A."/>
            <person name="Chaal B.K."/>
            <person name="Chiovitti A."/>
            <person name="Davis A.K."/>
            <person name="Demarest M.S."/>
            <person name="Detter J.C."/>
            <person name="Glavina T."/>
            <person name="Goodstein D."/>
            <person name="Hadi M.Z."/>
            <person name="Hellsten U."/>
            <person name="Hildebrand M."/>
            <person name="Jenkins B.D."/>
            <person name="Jurka J."/>
            <person name="Kapitonov V.V."/>
            <person name="Kroger N."/>
            <person name="Lau W.W."/>
            <person name="Lane T.W."/>
            <person name="Larimer F.W."/>
            <person name="Lippmeier J.C."/>
            <person name="Lucas S."/>
            <person name="Medina M."/>
            <person name="Montsant A."/>
            <person name="Obornik M."/>
            <person name="Parker M.S."/>
            <person name="Palenik B."/>
            <person name="Pazour G.J."/>
            <person name="Richardson P.M."/>
            <person name="Rynearson T.A."/>
            <person name="Saito M.A."/>
            <person name="Schwartz D.C."/>
            <person name="Thamatrakoln K."/>
            <person name="Valentin K."/>
            <person name="Vardi A."/>
            <person name="Wilkerson F.P."/>
            <person name="Rokhsar D.S."/>
        </authorList>
    </citation>
    <scope>NUCLEOTIDE SEQUENCE [LARGE SCALE GENOMIC DNA]</scope>
    <source>
        <strain evidence="2 3">CCMP1335</strain>
    </source>
</reference>
<dbReference type="RefSeq" id="XP_002286504.1">
    <property type="nucleotide sequence ID" value="XM_002286468.1"/>
</dbReference>
<accession>B8BSL3</accession>
<feature type="domain" description="Helicase-associated" evidence="1">
    <location>
        <begin position="317"/>
        <end position="400"/>
    </location>
</feature>